<name>A0ABT0MCB6_9BACL</name>
<accession>A0ABT0MCB6</accession>
<sequence>MKIRLKKPMIMVVGAPPRERYLPVKRKRKKPAVIRRCDQSCARVVFLNGEGEKLKEKELARAERSIARCRTILLLENAAVGIALQTASLASKHNVHVQVDTVPMLSLSEKIRRVARQITADTHRSMKKHTSGRKWRRRKA</sequence>
<evidence type="ECO:0000313" key="1">
    <source>
        <dbReference type="EMBL" id="MCL1632502.1"/>
    </source>
</evidence>
<reference evidence="1 2" key="1">
    <citation type="submission" date="2022-05" db="EMBL/GenBank/DDBJ databases">
        <title>Sporolactobacillus sp nov CPB3-1, isolated from tree bark (Mangifera indica L.).</title>
        <authorList>
            <person name="Phuengjayaem S."/>
            <person name="Tanasupawat S."/>
        </authorList>
    </citation>
    <scope>NUCLEOTIDE SEQUENCE [LARGE SCALE GENOMIC DNA]</scope>
    <source>
        <strain evidence="1 2">CPB3-1</strain>
    </source>
</reference>
<proteinExistence type="predicted"/>
<comment type="caution">
    <text evidence="1">The sequence shown here is derived from an EMBL/GenBank/DDBJ whole genome shotgun (WGS) entry which is preliminary data.</text>
</comment>
<protein>
    <submittedName>
        <fullName evidence="1">Uncharacterized protein</fullName>
    </submittedName>
</protein>
<evidence type="ECO:0000313" key="2">
    <source>
        <dbReference type="Proteomes" id="UP001203004"/>
    </source>
</evidence>
<organism evidence="1 2">
    <name type="scientific">Sporolactobacillus mangiferae</name>
    <dbReference type="NCBI Taxonomy" id="2940498"/>
    <lineage>
        <taxon>Bacteria</taxon>
        <taxon>Bacillati</taxon>
        <taxon>Bacillota</taxon>
        <taxon>Bacilli</taxon>
        <taxon>Bacillales</taxon>
        <taxon>Sporolactobacillaceae</taxon>
        <taxon>Sporolactobacillus</taxon>
    </lineage>
</organism>
<dbReference type="Proteomes" id="UP001203004">
    <property type="component" value="Unassembled WGS sequence"/>
</dbReference>
<dbReference type="EMBL" id="JAMAST010000016">
    <property type="protein sequence ID" value="MCL1632502.1"/>
    <property type="molecule type" value="Genomic_DNA"/>
</dbReference>
<dbReference type="RefSeq" id="WP_249102274.1">
    <property type="nucleotide sequence ID" value="NZ_JAMAST010000016.1"/>
</dbReference>
<gene>
    <name evidence="1" type="ORF">M3N64_11290</name>
</gene>
<keyword evidence="2" id="KW-1185">Reference proteome</keyword>